<name>A0A917C1V9_9PROT</name>
<sequence>MNRYKNLGGDSGVIGYSIEVDSIEVQFHDGSIYGYTVASTGLANINKMKILAERGEGLNSFISRVVKKNFAYKR</sequence>
<dbReference type="EMBL" id="BMHV01000014">
    <property type="protein sequence ID" value="GGF66776.1"/>
    <property type="molecule type" value="Genomic_DNA"/>
</dbReference>
<dbReference type="Proteomes" id="UP000632498">
    <property type="component" value="Unassembled WGS sequence"/>
</dbReference>
<dbReference type="AlphaFoldDB" id="A0A917C1V9"/>
<organism evidence="1 2">
    <name type="scientific">Terasakiella brassicae</name>
    <dbReference type="NCBI Taxonomy" id="1634917"/>
    <lineage>
        <taxon>Bacteria</taxon>
        <taxon>Pseudomonadati</taxon>
        <taxon>Pseudomonadota</taxon>
        <taxon>Alphaproteobacteria</taxon>
        <taxon>Rhodospirillales</taxon>
        <taxon>Terasakiellaceae</taxon>
        <taxon>Terasakiella</taxon>
    </lineage>
</organism>
<accession>A0A917C1V9</accession>
<protein>
    <submittedName>
        <fullName evidence="1">Uncharacterized protein</fullName>
    </submittedName>
</protein>
<evidence type="ECO:0000313" key="1">
    <source>
        <dbReference type="EMBL" id="GGF66776.1"/>
    </source>
</evidence>
<keyword evidence="2" id="KW-1185">Reference proteome</keyword>
<dbReference type="RefSeq" id="WP_188664702.1">
    <property type="nucleotide sequence ID" value="NZ_BMHV01000014.1"/>
</dbReference>
<comment type="caution">
    <text evidence="1">The sequence shown here is derived from an EMBL/GenBank/DDBJ whole genome shotgun (WGS) entry which is preliminary data.</text>
</comment>
<evidence type="ECO:0000313" key="2">
    <source>
        <dbReference type="Proteomes" id="UP000632498"/>
    </source>
</evidence>
<gene>
    <name evidence="1" type="ORF">GCM10011332_21120</name>
</gene>
<reference evidence="1" key="1">
    <citation type="journal article" date="2014" name="Int. J. Syst. Evol. Microbiol.">
        <title>Complete genome sequence of Corynebacterium casei LMG S-19264T (=DSM 44701T), isolated from a smear-ripened cheese.</title>
        <authorList>
            <consortium name="US DOE Joint Genome Institute (JGI-PGF)"/>
            <person name="Walter F."/>
            <person name="Albersmeier A."/>
            <person name="Kalinowski J."/>
            <person name="Ruckert C."/>
        </authorList>
    </citation>
    <scope>NUCLEOTIDE SEQUENCE</scope>
    <source>
        <strain evidence="1">CGMCC 1.15254</strain>
    </source>
</reference>
<reference evidence="1" key="2">
    <citation type="submission" date="2020-09" db="EMBL/GenBank/DDBJ databases">
        <authorList>
            <person name="Sun Q."/>
            <person name="Zhou Y."/>
        </authorList>
    </citation>
    <scope>NUCLEOTIDE SEQUENCE</scope>
    <source>
        <strain evidence="1">CGMCC 1.15254</strain>
    </source>
</reference>
<proteinExistence type="predicted"/>